<evidence type="ECO:0000313" key="2">
    <source>
        <dbReference type="Proteomes" id="UP000041254"/>
    </source>
</evidence>
<gene>
    <name evidence="1" type="ORF">Vbra_3350</name>
</gene>
<keyword evidence="2" id="KW-1185">Reference proteome</keyword>
<dbReference type="AlphaFoldDB" id="A0A0G4GFH3"/>
<dbReference type="VEuPathDB" id="CryptoDB:Vbra_3350"/>
<organism evidence="1 2">
    <name type="scientific">Vitrella brassicaformis (strain CCMP3155)</name>
    <dbReference type="NCBI Taxonomy" id="1169540"/>
    <lineage>
        <taxon>Eukaryota</taxon>
        <taxon>Sar</taxon>
        <taxon>Alveolata</taxon>
        <taxon>Colpodellida</taxon>
        <taxon>Vitrellaceae</taxon>
        <taxon>Vitrella</taxon>
    </lineage>
</organism>
<name>A0A0G4GFH3_VITBC</name>
<protein>
    <submittedName>
        <fullName evidence="1">Uncharacterized protein</fullName>
    </submittedName>
</protein>
<dbReference type="InParanoid" id="A0A0G4GFH3"/>
<accession>A0A0G4GFH3</accession>
<sequence length="263" mass="30475">MIRVHARFDGLMRKAGELRVTVGDKRRMPAPIDTRAHEEAFSTPKARGRRTWKNPTAERLQQHLSDPLFWVYIHICVRLFEVFHLLLSWAEGCSCHHGSSCQWAGRRLGDLARVSFHSNLNSVLEKAENDETVWRHIREATDSSNATLSFQQLCQDVAAIHVRIASTTAQRLAYYSDWPRTPFRAAVVVLPYMQNPEERQKQDTGFRERTDHHFRRHFEKEQAEMVKEAYSSAKRLFMQTIGGRRLFKDQLGESRATAELLAS</sequence>
<evidence type="ECO:0000313" key="1">
    <source>
        <dbReference type="EMBL" id="CEM28249.1"/>
    </source>
</evidence>
<proteinExistence type="predicted"/>
<dbReference type="Proteomes" id="UP000041254">
    <property type="component" value="Unassembled WGS sequence"/>
</dbReference>
<reference evidence="1 2" key="1">
    <citation type="submission" date="2014-11" db="EMBL/GenBank/DDBJ databases">
        <authorList>
            <person name="Zhu J."/>
            <person name="Qi W."/>
            <person name="Song R."/>
        </authorList>
    </citation>
    <scope>NUCLEOTIDE SEQUENCE [LARGE SCALE GENOMIC DNA]</scope>
</reference>
<dbReference type="EMBL" id="CDMY01000647">
    <property type="protein sequence ID" value="CEM28249.1"/>
    <property type="molecule type" value="Genomic_DNA"/>
</dbReference>